<comment type="caution">
    <text evidence="7">The sequence shown here is derived from an EMBL/GenBank/DDBJ whole genome shotgun (WGS) entry which is preliminary data.</text>
</comment>
<dbReference type="GO" id="GO:0043565">
    <property type="term" value="F:sequence-specific DNA binding"/>
    <property type="evidence" value="ECO:0007669"/>
    <property type="project" value="TreeGrafter"/>
</dbReference>
<dbReference type="InterPro" id="IPR036390">
    <property type="entry name" value="WH_DNA-bd_sf"/>
</dbReference>
<dbReference type="PANTHER" id="PTHR30537">
    <property type="entry name" value="HTH-TYPE TRANSCRIPTIONAL REGULATOR"/>
    <property type="match status" value="1"/>
</dbReference>
<keyword evidence="3" id="KW-0805">Transcription regulation</keyword>
<dbReference type="PANTHER" id="PTHR30537:SF5">
    <property type="entry name" value="HTH-TYPE TRANSCRIPTIONAL ACTIVATOR TTDR-RELATED"/>
    <property type="match status" value="1"/>
</dbReference>
<evidence type="ECO:0000313" key="8">
    <source>
        <dbReference type="Proteomes" id="UP000034832"/>
    </source>
</evidence>
<dbReference type="GO" id="GO:0003700">
    <property type="term" value="F:DNA-binding transcription factor activity"/>
    <property type="evidence" value="ECO:0007669"/>
    <property type="project" value="InterPro"/>
</dbReference>
<evidence type="ECO:0000259" key="6">
    <source>
        <dbReference type="PROSITE" id="PS50931"/>
    </source>
</evidence>
<dbReference type="SUPFAM" id="SSF46785">
    <property type="entry name" value="Winged helix' DNA-binding domain"/>
    <property type="match status" value="1"/>
</dbReference>
<dbReference type="OrthoDB" id="9812435at2"/>
<evidence type="ECO:0000256" key="1">
    <source>
        <dbReference type="ARBA" id="ARBA00003502"/>
    </source>
</evidence>
<keyword evidence="8" id="KW-1185">Reference proteome</keyword>
<keyword evidence="5" id="KW-0804">Transcription</keyword>
<name>A0A4U6BN36_9BRAD</name>
<proteinExistence type="inferred from homology"/>
<accession>A0A4U6BN36</accession>
<dbReference type="Gene3D" id="3.40.190.290">
    <property type="match status" value="1"/>
</dbReference>
<dbReference type="InterPro" id="IPR058163">
    <property type="entry name" value="LysR-type_TF_proteobact-type"/>
</dbReference>
<dbReference type="FunFam" id="1.10.10.10:FF:000001">
    <property type="entry name" value="LysR family transcriptional regulator"/>
    <property type="match status" value="1"/>
</dbReference>
<dbReference type="InterPro" id="IPR000847">
    <property type="entry name" value="LysR_HTH_N"/>
</dbReference>
<sequence length="304" mass="32866">MSRLPDFEALAIFAKVVEMRSFAGAAAELALSKATVSKAVSRLEERLGARLFNRTSRQLALTDAGQKLAERAAQLLMDGEALESEALAQSSVPRGLVRFAVPMTFGVRVIAPLLPEFLAAYPEVSIDLHLSDAMVDLIGDGFDAGIRIARLPDSSLVARWLCGMRRYTVAAPSYLKKHGRPTHPMHLADHKCFGYAYLSTPGVWHYVNTAGEQATVRPSGQLRVNNGEAPMPALLAGLGIADLPDFIVGDAIADGRLEVILKDWKQPEGAVHLVMPPGGPRPARVEVLAEFLAEKLGRTKRAAR</sequence>
<dbReference type="AlphaFoldDB" id="A0A4U6BN36"/>
<organism evidence="7 8">
    <name type="scientific">Afipia massiliensis</name>
    <dbReference type="NCBI Taxonomy" id="211460"/>
    <lineage>
        <taxon>Bacteria</taxon>
        <taxon>Pseudomonadati</taxon>
        <taxon>Pseudomonadota</taxon>
        <taxon>Alphaproteobacteria</taxon>
        <taxon>Hyphomicrobiales</taxon>
        <taxon>Nitrobacteraceae</taxon>
        <taxon>Afipia</taxon>
    </lineage>
</organism>
<evidence type="ECO:0000256" key="5">
    <source>
        <dbReference type="ARBA" id="ARBA00023163"/>
    </source>
</evidence>
<evidence type="ECO:0000256" key="3">
    <source>
        <dbReference type="ARBA" id="ARBA00023015"/>
    </source>
</evidence>
<evidence type="ECO:0000313" key="7">
    <source>
        <dbReference type="EMBL" id="TKT71776.1"/>
    </source>
</evidence>
<protein>
    <submittedName>
        <fullName evidence="7">LysR family transcriptional regulator</fullName>
    </submittedName>
</protein>
<keyword evidence="4" id="KW-0238">DNA-binding</keyword>
<dbReference type="STRING" id="211460.YH63_08690"/>
<dbReference type="Gene3D" id="1.10.10.10">
    <property type="entry name" value="Winged helix-like DNA-binding domain superfamily/Winged helix DNA-binding domain"/>
    <property type="match status" value="1"/>
</dbReference>
<dbReference type="Pfam" id="PF03466">
    <property type="entry name" value="LysR_substrate"/>
    <property type="match status" value="1"/>
</dbReference>
<evidence type="ECO:0000256" key="2">
    <source>
        <dbReference type="ARBA" id="ARBA00009437"/>
    </source>
</evidence>
<dbReference type="InterPro" id="IPR036388">
    <property type="entry name" value="WH-like_DNA-bd_sf"/>
</dbReference>
<dbReference type="PROSITE" id="PS50931">
    <property type="entry name" value="HTH_LYSR"/>
    <property type="match status" value="1"/>
</dbReference>
<dbReference type="EMBL" id="LBIA02000001">
    <property type="protein sequence ID" value="TKT71776.1"/>
    <property type="molecule type" value="Genomic_DNA"/>
</dbReference>
<comment type="function">
    <text evidence="1">NodD regulates the expression of the nodABCFE genes which encode other nodulation proteins. NodD is also a negative regulator of its own expression. Binds flavonoids as inducers.</text>
</comment>
<dbReference type="Proteomes" id="UP000034832">
    <property type="component" value="Unassembled WGS sequence"/>
</dbReference>
<comment type="similarity">
    <text evidence="2">Belongs to the LysR transcriptional regulatory family.</text>
</comment>
<dbReference type="SUPFAM" id="SSF53850">
    <property type="entry name" value="Periplasmic binding protein-like II"/>
    <property type="match status" value="1"/>
</dbReference>
<dbReference type="PRINTS" id="PR00039">
    <property type="entry name" value="HTHLYSR"/>
</dbReference>
<evidence type="ECO:0000256" key="4">
    <source>
        <dbReference type="ARBA" id="ARBA00023125"/>
    </source>
</evidence>
<dbReference type="Pfam" id="PF00126">
    <property type="entry name" value="HTH_1"/>
    <property type="match status" value="1"/>
</dbReference>
<dbReference type="CDD" id="cd08422">
    <property type="entry name" value="PBP2_CrgA_like"/>
    <property type="match status" value="1"/>
</dbReference>
<dbReference type="InterPro" id="IPR005119">
    <property type="entry name" value="LysR_subst-bd"/>
</dbReference>
<gene>
    <name evidence="7" type="ORF">YH63_010290</name>
</gene>
<feature type="domain" description="HTH lysR-type" evidence="6">
    <location>
        <begin position="5"/>
        <end position="62"/>
    </location>
</feature>
<dbReference type="RefSeq" id="WP_046829611.1">
    <property type="nucleotide sequence ID" value="NZ_LBIA02000001.1"/>
</dbReference>
<reference evidence="7" key="1">
    <citation type="submission" date="2019-04" db="EMBL/GenBank/DDBJ databases">
        <title>Whole genome sequencing of cave bacteria.</title>
        <authorList>
            <person name="Gan H.M."/>
            <person name="Barton H."/>
            <person name="Savka M.A."/>
        </authorList>
    </citation>
    <scope>NUCLEOTIDE SEQUENCE [LARGE SCALE GENOMIC DNA]</scope>
    <source>
        <strain evidence="7">LC387</strain>
    </source>
</reference>
<dbReference type="GO" id="GO:0006351">
    <property type="term" value="P:DNA-templated transcription"/>
    <property type="evidence" value="ECO:0007669"/>
    <property type="project" value="TreeGrafter"/>
</dbReference>